<sequence>MRAHAVLKKGLYGARREEMDTPVRERHGNSIPWCADDAAILMSERFQVDIRGLPVTVEIRRNTRRRTRVGMSFRADGSLCVDAPPGLLLDEVRSIVMDHSRWVRYRSERAVNEVPFWYPDEYLSGSMIRFLGTTKELEFCRDDGCYVEDQGPVLRIHLSAGDDPKAAVWGWYNEQAGTVLARAMEEAVTRIPWVDQTPRWRHSFMRSQWGSCSVSGRISLNTHLVKLARELTSYVITHELCHLVELNHGSAFNALMDRHVPDWRSHREAINRVTGLLSEEKPVRGLVR</sequence>
<dbReference type="InterPro" id="IPR002725">
    <property type="entry name" value="YgjP-like_metallopeptidase"/>
</dbReference>
<accession>A0A381VE82</accession>
<reference evidence="2" key="1">
    <citation type="submission" date="2018-05" db="EMBL/GenBank/DDBJ databases">
        <authorList>
            <person name="Lanie J.A."/>
            <person name="Ng W.-L."/>
            <person name="Kazmierczak K.M."/>
            <person name="Andrzejewski T.M."/>
            <person name="Davidsen T.M."/>
            <person name="Wayne K.J."/>
            <person name="Tettelin H."/>
            <person name="Glass J.I."/>
            <person name="Rusch D."/>
            <person name="Podicherti R."/>
            <person name="Tsui H.-C.T."/>
            <person name="Winkler M.E."/>
        </authorList>
    </citation>
    <scope>NUCLEOTIDE SEQUENCE</scope>
</reference>
<organism evidence="2">
    <name type="scientific">marine metagenome</name>
    <dbReference type="NCBI Taxonomy" id="408172"/>
    <lineage>
        <taxon>unclassified sequences</taxon>
        <taxon>metagenomes</taxon>
        <taxon>ecological metagenomes</taxon>
    </lineage>
</organism>
<dbReference type="InterPro" id="IPR053136">
    <property type="entry name" value="UTP_pyrophosphatase-like"/>
</dbReference>
<name>A0A381VE82_9ZZZZ</name>
<dbReference type="PANTHER" id="PTHR30399:SF1">
    <property type="entry name" value="UTP PYROPHOSPHATASE"/>
    <property type="match status" value="1"/>
</dbReference>
<dbReference type="PANTHER" id="PTHR30399">
    <property type="entry name" value="UNCHARACTERIZED PROTEIN YGJP"/>
    <property type="match status" value="1"/>
</dbReference>
<dbReference type="CDD" id="cd07344">
    <property type="entry name" value="M48_yhfN_like"/>
    <property type="match status" value="1"/>
</dbReference>
<protein>
    <recommendedName>
        <fullName evidence="1">YgjP-like metallopeptidase domain-containing protein</fullName>
    </recommendedName>
</protein>
<dbReference type="EMBL" id="UINC01008433">
    <property type="protein sequence ID" value="SVA37957.1"/>
    <property type="molecule type" value="Genomic_DNA"/>
</dbReference>
<evidence type="ECO:0000313" key="2">
    <source>
        <dbReference type="EMBL" id="SVA37957.1"/>
    </source>
</evidence>
<gene>
    <name evidence="2" type="ORF">METZ01_LOCUS90811</name>
</gene>
<feature type="domain" description="YgjP-like metallopeptidase" evidence="1">
    <location>
        <begin position="69"/>
        <end position="271"/>
    </location>
</feature>
<proteinExistence type="predicted"/>
<dbReference type="Gene3D" id="3.30.2010.10">
    <property type="entry name" value="Metalloproteases ('zincins'), catalytic domain"/>
    <property type="match status" value="1"/>
</dbReference>
<evidence type="ECO:0000259" key="1">
    <source>
        <dbReference type="Pfam" id="PF01863"/>
    </source>
</evidence>
<dbReference type="AlphaFoldDB" id="A0A381VE82"/>
<dbReference type="Pfam" id="PF01863">
    <property type="entry name" value="YgjP-like"/>
    <property type="match status" value="1"/>
</dbReference>